<reference evidence="1 2" key="1">
    <citation type="journal article" date="2018" name="IMA Fungus">
        <title>IMA Genome-F 10: Nine draft genome sequences of Claviceps purpurea s.lat., including C. arundinis, C. humidiphila, and C. cf. spartinae, pseudomolecules for the pitch canker pathogen Fusarium circinatum, draft genome of Davidsoniella eucalypti, Grosmannia galeiformis, Quambalaria eucalypti, and Teratosphaeria destructans.</title>
        <authorList>
            <person name="Wingfield B.D."/>
            <person name="Liu M."/>
            <person name="Nguyen H.D."/>
            <person name="Lane F.A."/>
            <person name="Morgan S.W."/>
            <person name="De Vos L."/>
            <person name="Wilken P.M."/>
            <person name="Duong T.A."/>
            <person name="Aylward J."/>
            <person name="Coetzee M.P."/>
            <person name="Dadej K."/>
            <person name="De Beer Z.W."/>
            <person name="Findlay W."/>
            <person name="Havenga M."/>
            <person name="Kolarik M."/>
            <person name="Menzies J.G."/>
            <person name="Naidoo K."/>
            <person name="Pochopski O."/>
            <person name="Shoukouhi P."/>
            <person name="Santana Q.C."/>
            <person name="Seifert K.A."/>
            <person name="Soal N."/>
            <person name="Steenkamp E.T."/>
            <person name="Tatham C.T."/>
            <person name="van der Nest M.A."/>
            <person name="Wingfield M.J."/>
        </authorList>
    </citation>
    <scope>NUCLEOTIDE SEQUENCE [LARGE SCALE GENOMIC DNA]</scope>
    <source>
        <strain evidence="1">CMW44962</strain>
    </source>
</reference>
<comment type="caution">
    <text evidence="1">The sequence shown here is derived from an EMBL/GenBank/DDBJ whole genome shotgun (WGS) entry which is preliminary data.</text>
</comment>
<keyword evidence="2" id="KW-1185">Reference proteome</keyword>
<evidence type="ECO:0000313" key="1">
    <source>
        <dbReference type="EMBL" id="KAH9827419.1"/>
    </source>
</evidence>
<evidence type="ECO:0000313" key="2">
    <source>
        <dbReference type="Proteomes" id="UP001138500"/>
    </source>
</evidence>
<accession>A0A9W7SRH2</accession>
<proteinExistence type="predicted"/>
<dbReference type="AlphaFoldDB" id="A0A9W7SRH2"/>
<protein>
    <submittedName>
        <fullName evidence="1">Uncharacterized protein</fullName>
    </submittedName>
</protein>
<gene>
    <name evidence="1" type="ORF">Tdes44962_MAKER02865</name>
</gene>
<dbReference type="EMBL" id="RIBY02001879">
    <property type="protein sequence ID" value="KAH9827419.1"/>
    <property type="molecule type" value="Genomic_DNA"/>
</dbReference>
<dbReference type="Proteomes" id="UP001138500">
    <property type="component" value="Unassembled WGS sequence"/>
</dbReference>
<reference evidence="1 2" key="2">
    <citation type="journal article" date="2021" name="Curr. Genet.">
        <title>Genetic response to nitrogen starvation in the aggressive Eucalyptus foliar pathogen Teratosphaeria destructans.</title>
        <authorList>
            <person name="Havenga M."/>
            <person name="Wingfield B.D."/>
            <person name="Wingfield M.J."/>
            <person name="Dreyer L.L."/>
            <person name="Roets F."/>
            <person name="Aylward J."/>
        </authorList>
    </citation>
    <scope>NUCLEOTIDE SEQUENCE [LARGE SCALE GENOMIC DNA]</scope>
    <source>
        <strain evidence="1">CMW44962</strain>
    </source>
</reference>
<sequence length="74" mass="8292">MAFVTRSGTECLMAGLERRFRTVVPMSKRYGSPAPPTGLRWWTMRWTGVILNDKEVESAGPATETYLIAGRSLE</sequence>
<organism evidence="1 2">
    <name type="scientific">Teratosphaeria destructans</name>
    <dbReference type="NCBI Taxonomy" id="418781"/>
    <lineage>
        <taxon>Eukaryota</taxon>
        <taxon>Fungi</taxon>
        <taxon>Dikarya</taxon>
        <taxon>Ascomycota</taxon>
        <taxon>Pezizomycotina</taxon>
        <taxon>Dothideomycetes</taxon>
        <taxon>Dothideomycetidae</taxon>
        <taxon>Mycosphaerellales</taxon>
        <taxon>Teratosphaeriaceae</taxon>
        <taxon>Teratosphaeria</taxon>
    </lineage>
</organism>
<name>A0A9W7SRH2_9PEZI</name>